<evidence type="ECO:0000313" key="1">
    <source>
        <dbReference type="EMBL" id="QTA92380.1"/>
    </source>
</evidence>
<sequence>MYGSEVAIDQAFADLVNQEHALPGSCIEKNVRPGEDKFKGLYPDVDWPIQLEYAQKLGIGNREYELVKI</sequence>
<accession>A0A975BWE4</accession>
<dbReference type="RefSeq" id="WP_207679767.1">
    <property type="nucleotide sequence ID" value="NZ_CP061800.1"/>
</dbReference>
<dbReference type="EMBL" id="CP061800">
    <property type="protein sequence ID" value="QTA92380.1"/>
    <property type="molecule type" value="Genomic_DNA"/>
</dbReference>
<keyword evidence="2" id="KW-1185">Reference proteome</keyword>
<protein>
    <submittedName>
        <fullName evidence="1">Uncharacterized protein</fullName>
    </submittedName>
</protein>
<evidence type="ECO:0000313" key="2">
    <source>
        <dbReference type="Proteomes" id="UP000663722"/>
    </source>
</evidence>
<dbReference type="Proteomes" id="UP000663722">
    <property type="component" value="Chromosome"/>
</dbReference>
<name>A0A975BWE4_9BACT</name>
<reference evidence="1" key="1">
    <citation type="journal article" date="2021" name="Microb. Physiol.">
        <title>Proteogenomic Insights into the Physiology of Marine, Sulfate-Reducing, Filamentous Desulfonema limicola and Desulfonema magnum.</title>
        <authorList>
            <person name="Schnaars V."/>
            <person name="Wohlbrand L."/>
            <person name="Scheve S."/>
            <person name="Hinrichs C."/>
            <person name="Reinhardt R."/>
            <person name="Rabus R."/>
        </authorList>
    </citation>
    <scope>NUCLEOTIDE SEQUENCE</scope>
    <source>
        <strain evidence="1">4be13</strain>
    </source>
</reference>
<proteinExistence type="predicted"/>
<organism evidence="1 2">
    <name type="scientific">Desulfonema magnum</name>
    <dbReference type="NCBI Taxonomy" id="45655"/>
    <lineage>
        <taxon>Bacteria</taxon>
        <taxon>Pseudomonadati</taxon>
        <taxon>Thermodesulfobacteriota</taxon>
        <taxon>Desulfobacteria</taxon>
        <taxon>Desulfobacterales</taxon>
        <taxon>Desulfococcaceae</taxon>
        <taxon>Desulfonema</taxon>
    </lineage>
</organism>
<dbReference type="AlphaFoldDB" id="A0A975BWE4"/>
<dbReference type="KEGG" id="dmm:dnm_084590"/>
<gene>
    <name evidence="1" type="ORF">dnm_084590</name>
</gene>